<evidence type="ECO:0000256" key="1">
    <source>
        <dbReference type="SAM" id="MobiDB-lite"/>
    </source>
</evidence>
<reference evidence="2" key="1">
    <citation type="submission" date="2021-02" db="EMBL/GenBank/DDBJ databases">
        <title>First Annotated Genome of the Yellow-green Alga Tribonema minus.</title>
        <authorList>
            <person name="Mahan K.M."/>
        </authorList>
    </citation>
    <scope>NUCLEOTIDE SEQUENCE</scope>
    <source>
        <strain evidence="2">UTEX B ZZ1240</strain>
    </source>
</reference>
<sequence length="488" mass="50327">MYPKKDHMLGGTPTPAPVPPQLLAAVQHLLTESVVASKAPADTAVGASSKQPTASPDPLLQASLLETQFGLSGLDWQYMSHFCCSLQQLVQVRGLTAHATPIPSACVNHQAAVFAPPPNHHLHRAAEPASQQLLQPSGVLHCAPVSSGNNSMIVTAAPASASPPAARVSKLLQRCTGAASPGAAPPLPSPPLLQLQHHQHPQQMHAAASMPYMPLPPSSSGAAPALPPLPPLPPAAAAASAAERSKSAKRAANRRAQPRPPAETIAAIAAENFTDAELDAALVQPQQRARFAVRASIGGRNYTDAQLAALQGIEARVAARATDADRAAFSLPRQARTLALTNMFKYIALRGAAQMHALAVLRGLHTCGGKHSNFYDGKIDARVVAIVRRDVGDDVATQTRKFSKRAKVSNCNGGGDSSAPVRVPGLKALPVNSPGPAVAAAPAAPAAVAQQRGPREGEEAFSAARLLQSFKGTRGATAAAAAAVAVML</sequence>
<organism evidence="2 3">
    <name type="scientific">Tribonema minus</name>
    <dbReference type="NCBI Taxonomy" id="303371"/>
    <lineage>
        <taxon>Eukaryota</taxon>
        <taxon>Sar</taxon>
        <taxon>Stramenopiles</taxon>
        <taxon>Ochrophyta</taxon>
        <taxon>PX clade</taxon>
        <taxon>Xanthophyceae</taxon>
        <taxon>Tribonematales</taxon>
        <taxon>Tribonemataceae</taxon>
        <taxon>Tribonema</taxon>
    </lineage>
</organism>
<dbReference type="EMBL" id="JAFCMP010000357">
    <property type="protein sequence ID" value="KAG5180795.1"/>
    <property type="molecule type" value="Genomic_DNA"/>
</dbReference>
<feature type="region of interest" description="Disordered" evidence="1">
    <location>
        <begin position="176"/>
        <end position="260"/>
    </location>
</feature>
<protein>
    <submittedName>
        <fullName evidence="2">Uncharacterized protein</fullName>
    </submittedName>
</protein>
<evidence type="ECO:0000313" key="2">
    <source>
        <dbReference type="EMBL" id="KAG5180795.1"/>
    </source>
</evidence>
<feature type="compositionally biased region" description="Low complexity" evidence="1">
    <location>
        <begin position="192"/>
        <end position="224"/>
    </location>
</feature>
<name>A0A835YSU2_9STRA</name>
<comment type="caution">
    <text evidence="2">The sequence shown here is derived from an EMBL/GenBank/DDBJ whole genome shotgun (WGS) entry which is preliminary data.</text>
</comment>
<feature type="compositionally biased region" description="Pro residues" evidence="1">
    <location>
        <begin position="225"/>
        <end position="234"/>
    </location>
</feature>
<dbReference type="Proteomes" id="UP000664859">
    <property type="component" value="Unassembled WGS sequence"/>
</dbReference>
<keyword evidence="3" id="KW-1185">Reference proteome</keyword>
<dbReference type="AlphaFoldDB" id="A0A835YSU2"/>
<proteinExistence type="predicted"/>
<feature type="compositionally biased region" description="Basic residues" evidence="1">
    <location>
        <begin position="247"/>
        <end position="257"/>
    </location>
</feature>
<accession>A0A835YSU2</accession>
<gene>
    <name evidence="2" type="ORF">JKP88DRAFT_323042</name>
</gene>
<evidence type="ECO:0000313" key="3">
    <source>
        <dbReference type="Proteomes" id="UP000664859"/>
    </source>
</evidence>